<accession>A0A830FMW4</accession>
<keyword evidence="3" id="KW-1185">Reference proteome</keyword>
<keyword evidence="1" id="KW-1133">Transmembrane helix</keyword>
<dbReference type="Pfam" id="PF24396">
    <property type="entry name" value="DUF7541"/>
    <property type="match status" value="1"/>
</dbReference>
<organism evidence="2 3">
    <name type="scientific">Halocalculus aciditolerans</name>
    <dbReference type="NCBI Taxonomy" id="1383812"/>
    <lineage>
        <taxon>Archaea</taxon>
        <taxon>Methanobacteriati</taxon>
        <taxon>Methanobacteriota</taxon>
        <taxon>Stenosarchaea group</taxon>
        <taxon>Halobacteria</taxon>
        <taxon>Halobacteriales</taxon>
        <taxon>Halobacteriaceae</taxon>
        <taxon>Halocalculus</taxon>
    </lineage>
</organism>
<dbReference type="OrthoDB" id="206484at2157"/>
<dbReference type="AlphaFoldDB" id="A0A830FMW4"/>
<keyword evidence="1" id="KW-0812">Transmembrane</keyword>
<name>A0A830FMW4_9EURY</name>
<dbReference type="Proteomes" id="UP000607197">
    <property type="component" value="Unassembled WGS sequence"/>
</dbReference>
<evidence type="ECO:0008006" key="4">
    <source>
        <dbReference type="Google" id="ProtNLM"/>
    </source>
</evidence>
<comment type="caution">
    <text evidence="2">The sequence shown here is derived from an EMBL/GenBank/DDBJ whole genome shotgun (WGS) entry which is preliminary data.</text>
</comment>
<feature type="transmembrane region" description="Helical" evidence="1">
    <location>
        <begin position="20"/>
        <end position="49"/>
    </location>
</feature>
<gene>
    <name evidence="2" type="ORF">GCM10009039_32050</name>
</gene>
<reference evidence="2" key="1">
    <citation type="journal article" date="2014" name="Int. J. Syst. Evol. Microbiol.">
        <title>Complete genome sequence of Corynebacterium casei LMG S-19264T (=DSM 44701T), isolated from a smear-ripened cheese.</title>
        <authorList>
            <consortium name="US DOE Joint Genome Institute (JGI-PGF)"/>
            <person name="Walter F."/>
            <person name="Albersmeier A."/>
            <person name="Kalinowski J."/>
            <person name="Ruckert C."/>
        </authorList>
    </citation>
    <scope>NUCLEOTIDE SEQUENCE</scope>
    <source>
        <strain evidence="2">JCM 19596</strain>
    </source>
</reference>
<evidence type="ECO:0000313" key="3">
    <source>
        <dbReference type="Proteomes" id="UP000607197"/>
    </source>
</evidence>
<protein>
    <recommendedName>
        <fullName evidence="4">Cox cluster protein</fullName>
    </recommendedName>
</protein>
<proteinExistence type="predicted"/>
<feature type="transmembrane region" description="Helical" evidence="1">
    <location>
        <begin position="70"/>
        <end position="88"/>
    </location>
</feature>
<dbReference type="EMBL" id="BMPG01000006">
    <property type="protein sequence ID" value="GGL71594.1"/>
    <property type="molecule type" value="Genomic_DNA"/>
</dbReference>
<evidence type="ECO:0000313" key="2">
    <source>
        <dbReference type="EMBL" id="GGL71594.1"/>
    </source>
</evidence>
<keyword evidence="1" id="KW-0472">Membrane</keyword>
<evidence type="ECO:0000256" key="1">
    <source>
        <dbReference type="SAM" id="Phobius"/>
    </source>
</evidence>
<dbReference type="InterPro" id="IPR055963">
    <property type="entry name" value="DUF7541"/>
</dbReference>
<reference evidence="2" key="2">
    <citation type="submission" date="2020-09" db="EMBL/GenBank/DDBJ databases">
        <authorList>
            <person name="Sun Q."/>
            <person name="Ohkuma M."/>
        </authorList>
    </citation>
    <scope>NUCLEOTIDE SEQUENCE</scope>
    <source>
        <strain evidence="2">JCM 19596</strain>
    </source>
</reference>
<sequence length="129" mass="13521">MSEQPGLSDQYRDSSPWPLFVALGIVLTEFGVFFGGMFIPVGVGGIILLEGTVVGILREAGYTVTLWKTALGVGALFTAAGIGMLAFSTQSSEFNLYTRGVAVAAGGAVALLSSGGLYAWEFNDAERFQ</sequence>
<dbReference type="RefSeq" id="WP_188980712.1">
    <property type="nucleotide sequence ID" value="NZ_BMPG01000006.1"/>
</dbReference>
<feature type="transmembrane region" description="Helical" evidence="1">
    <location>
        <begin position="100"/>
        <end position="120"/>
    </location>
</feature>